<evidence type="ECO:0000313" key="3">
    <source>
        <dbReference type="Proteomes" id="UP000823823"/>
    </source>
</evidence>
<dbReference type="Proteomes" id="UP000823823">
    <property type="component" value="Unassembled WGS sequence"/>
</dbReference>
<protein>
    <submittedName>
        <fullName evidence="2">Uncharacterized protein</fullName>
    </submittedName>
</protein>
<name>A0A9D2LDG1_9MICO</name>
<feature type="region of interest" description="Disordered" evidence="1">
    <location>
        <begin position="66"/>
        <end position="97"/>
    </location>
</feature>
<evidence type="ECO:0000256" key="1">
    <source>
        <dbReference type="SAM" id="MobiDB-lite"/>
    </source>
</evidence>
<dbReference type="AlphaFoldDB" id="A0A9D2LDG1"/>
<feature type="compositionally biased region" description="Basic and acidic residues" evidence="1">
    <location>
        <begin position="1"/>
        <end position="10"/>
    </location>
</feature>
<feature type="compositionally biased region" description="Polar residues" evidence="1">
    <location>
        <begin position="85"/>
        <end position="97"/>
    </location>
</feature>
<organism evidence="2 3">
    <name type="scientific">Candidatus Brachybacterium merdavium</name>
    <dbReference type="NCBI Taxonomy" id="2838513"/>
    <lineage>
        <taxon>Bacteria</taxon>
        <taxon>Bacillati</taxon>
        <taxon>Actinomycetota</taxon>
        <taxon>Actinomycetes</taxon>
        <taxon>Micrococcales</taxon>
        <taxon>Dermabacteraceae</taxon>
        <taxon>Brachybacterium</taxon>
    </lineage>
</organism>
<gene>
    <name evidence="2" type="ORF">H9786_08075</name>
</gene>
<sequence length="97" mass="10322">MRDGQTRSFEESTPLPVDPGGEIEASDLIPSLSRTRYNVLMSSALTTGGLEPPAPDVRVNVTVSETDHIEEYDPPILLPAGRPLSRTSPTSDASTTG</sequence>
<proteinExistence type="predicted"/>
<feature type="region of interest" description="Disordered" evidence="1">
    <location>
        <begin position="1"/>
        <end position="29"/>
    </location>
</feature>
<reference evidence="2" key="1">
    <citation type="journal article" date="2021" name="PeerJ">
        <title>Extensive microbial diversity within the chicken gut microbiome revealed by metagenomics and culture.</title>
        <authorList>
            <person name="Gilroy R."/>
            <person name="Ravi A."/>
            <person name="Getino M."/>
            <person name="Pursley I."/>
            <person name="Horton D.L."/>
            <person name="Alikhan N.F."/>
            <person name="Baker D."/>
            <person name="Gharbi K."/>
            <person name="Hall N."/>
            <person name="Watson M."/>
            <person name="Adriaenssens E.M."/>
            <person name="Foster-Nyarko E."/>
            <person name="Jarju S."/>
            <person name="Secka A."/>
            <person name="Antonio M."/>
            <person name="Oren A."/>
            <person name="Chaudhuri R.R."/>
            <person name="La Ragione R."/>
            <person name="Hildebrand F."/>
            <person name="Pallen M.J."/>
        </authorList>
    </citation>
    <scope>NUCLEOTIDE SEQUENCE</scope>
    <source>
        <strain evidence="2">ChiHjej13B12-24818</strain>
    </source>
</reference>
<dbReference type="EMBL" id="DWZH01000059">
    <property type="protein sequence ID" value="HJB10473.1"/>
    <property type="molecule type" value="Genomic_DNA"/>
</dbReference>
<reference evidence="2" key="2">
    <citation type="submission" date="2021-04" db="EMBL/GenBank/DDBJ databases">
        <authorList>
            <person name="Gilroy R."/>
        </authorList>
    </citation>
    <scope>NUCLEOTIDE SEQUENCE</scope>
    <source>
        <strain evidence="2">ChiHjej13B12-24818</strain>
    </source>
</reference>
<accession>A0A9D2LDG1</accession>
<evidence type="ECO:0000313" key="2">
    <source>
        <dbReference type="EMBL" id="HJB10473.1"/>
    </source>
</evidence>
<comment type="caution">
    <text evidence="2">The sequence shown here is derived from an EMBL/GenBank/DDBJ whole genome shotgun (WGS) entry which is preliminary data.</text>
</comment>